<protein>
    <submittedName>
        <fullName evidence="1">Unannotated protein</fullName>
    </submittedName>
</protein>
<name>A0A6J6JEM8_9ZZZZ</name>
<dbReference type="AlphaFoldDB" id="A0A6J6JEM8"/>
<sequence>MKLIAISLASVVLLTGCSSILGGDSEADVKACEQLVSLTSAENLNLDALDVANLASEIRSKASSVAGEDFAGRIEALAAELETDPINTAATATIAGEIALRCAVVGVTFDLSGVTSVLG</sequence>
<evidence type="ECO:0000313" key="1">
    <source>
        <dbReference type="EMBL" id="CAB4634429.1"/>
    </source>
</evidence>
<dbReference type="EMBL" id="CAEZVM010000032">
    <property type="protein sequence ID" value="CAB4634429.1"/>
    <property type="molecule type" value="Genomic_DNA"/>
</dbReference>
<reference evidence="1" key="1">
    <citation type="submission" date="2020-05" db="EMBL/GenBank/DDBJ databases">
        <authorList>
            <person name="Chiriac C."/>
            <person name="Salcher M."/>
            <person name="Ghai R."/>
            <person name="Kavagutti S V."/>
        </authorList>
    </citation>
    <scope>NUCLEOTIDE SEQUENCE</scope>
</reference>
<dbReference type="PROSITE" id="PS51257">
    <property type="entry name" value="PROKAR_LIPOPROTEIN"/>
    <property type="match status" value="1"/>
</dbReference>
<accession>A0A6J6JEM8</accession>
<organism evidence="1">
    <name type="scientific">freshwater metagenome</name>
    <dbReference type="NCBI Taxonomy" id="449393"/>
    <lineage>
        <taxon>unclassified sequences</taxon>
        <taxon>metagenomes</taxon>
        <taxon>ecological metagenomes</taxon>
    </lineage>
</organism>
<gene>
    <name evidence="1" type="ORF">UFOPK2032_00841</name>
</gene>
<proteinExistence type="predicted"/>